<dbReference type="Pfam" id="PF05120">
    <property type="entry name" value="GvpG"/>
    <property type="match status" value="1"/>
</dbReference>
<proteinExistence type="predicted"/>
<gene>
    <name evidence="1" type="ORF">SAMN04489712_11045</name>
</gene>
<reference evidence="2" key="1">
    <citation type="submission" date="2016-10" db="EMBL/GenBank/DDBJ databases">
        <authorList>
            <person name="Varghese N."/>
            <person name="Submissions S."/>
        </authorList>
    </citation>
    <scope>NUCLEOTIDE SEQUENCE [LARGE SCALE GENOMIC DNA]</scope>
    <source>
        <strain evidence="2">DSM 43163</strain>
    </source>
</reference>
<dbReference type="RefSeq" id="WP_103939774.1">
    <property type="nucleotide sequence ID" value="NZ_FNVO01000010.1"/>
</dbReference>
<dbReference type="Proteomes" id="UP000236723">
    <property type="component" value="Unassembled WGS sequence"/>
</dbReference>
<dbReference type="InterPro" id="IPR007804">
    <property type="entry name" value="GvpG"/>
</dbReference>
<protein>
    <submittedName>
        <fullName evidence="1">Gas vesicle protein G</fullName>
    </submittedName>
</protein>
<organism evidence="1 2">
    <name type="scientific">Thermomonospora echinospora</name>
    <dbReference type="NCBI Taxonomy" id="1992"/>
    <lineage>
        <taxon>Bacteria</taxon>
        <taxon>Bacillati</taxon>
        <taxon>Actinomycetota</taxon>
        <taxon>Actinomycetes</taxon>
        <taxon>Streptosporangiales</taxon>
        <taxon>Thermomonosporaceae</taxon>
        <taxon>Thermomonospora</taxon>
    </lineage>
</organism>
<dbReference type="OrthoDB" id="3541554at2"/>
<dbReference type="AlphaFoldDB" id="A0A1H6CJE0"/>
<keyword evidence="2" id="KW-1185">Reference proteome</keyword>
<evidence type="ECO:0000313" key="1">
    <source>
        <dbReference type="EMBL" id="SEG72877.1"/>
    </source>
</evidence>
<sequence>MNLLSPLWKFPFLPVQGLVKIAELLQEEADRRTRQPAALRQRLEELQEARASGLISEEEEARATEELFGEVFGVPPTTNR</sequence>
<name>A0A1H6CJE0_9ACTN</name>
<dbReference type="EMBL" id="FNVO01000010">
    <property type="protein sequence ID" value="SEG72877.1"/>
    <property type="molecule type" value="Genomic_DNA"/>
</dbReference>
<accession>A0A1H6CJE0</accession>
<evidence type="ECO:0000313" key="2">
    <source>
        <dbReference type="Proteomes" id="UP000236723"/>
    </source>
</evidence>